<accession>A0A9P8RPC4</accession>
<evidence type="ECO:0000313" key="3">
    <source>
        <dbReference type="Proteomes" id="UP000750711"/>
    </source>
</evidence>
<dbReference type="Proteomes" id="UP000750711">
    <property type="component" value="Unassembled WGS sequence"/>
</dbReference>
<protein>
    <submittedName>
        <fullName evidence="2">Uncharacterized protein</fullName>
    </submittedName>
</protein>
<organism evidence="2 3">
    <name type="scientific">Trichoglossum hirsutum</name>
    <dbReference type="NCBI Taxonomy" id="265104"/>
    <lineage>
        <taxon>Eukaryota</taxon>
        <taxon>Fungi</taxon>
        <taxon>Dikarya</taxon>
        <taxon>Ascomycota</taxon>
        <taxon>Pezizomycotina</taxon>
        <taxon>Geoglossomycetes</taxon>
        <taxon>Geoglossales</taxon>
        <taxon>Geoglossaceae</taxon>
        <taxon>Trichoglossum</taxon>
    </lineage>
</organism>
<feature type="region of interest" description="Disordered" evidence="1">
    <location>
        <begin position="1"/>
        <end position="20"/>
    </location>
</feature>
<gene>
    <name evidence="2" type="ORF">GP486_004277</name>
</gene>
<dbReference type="EMBL" id="JAGHQM010000654">
    <property type="protein sequence ID" value="KAH0559211.1"/>
    <property type="molecule type" value="Genomic_DNA"/>
</dbReference>
<dbReference type="AlphaFoldDB" id="A0A9P8RPC4"/>
<sequence length="208" mass="23602">MPAEEIPQSSPSTLDGDSDEPFAWLRSLPAVKYPLDGPQGRNVAARIDALTAEAKVLGLEVPPEFKIFMTDADLYGKVPTSACCYLDLPSRLVPLPDVNGIPVPGRLLRFLNDQQYASLWYLHLLPGKQYEVVVASPIWSEVEEHDVPLEDKIATFDWISNCADSLEEFVWEFWSENRLWFNRQGWELDESESETDVDTVQEGEERTE</sequence>
<proteinExistence type="predicted"/>
<reference evidence="2" key="1">
    <citation type="submission" date="2021-03" db="EMBL/GenBank/DDBJ databases">
        <title>Comparative genomics and phylogenomic investigation of the class Geoglossomycetes provide insights into ecological specialization and systematics.</title>
        <authorList>
            <person name="Melie T."/>
            <person name="Pirro S."/>
            <person name="Miller A.N."/>
            <person name="Quandt A."/>
        </authorList>
    </citation>
    <scope>NUCLEOTIDE SEQUENCE</scope>
    <source>
        <strain evidence="2">CAQ_001_2017</strain>
    </source>
</reference>
<name>A0A9P8RPC4_9PEZI</name>
<comment type="caution">
    <text evidence="2">The sequence shown here is derived from an EMBL/GenBank/DDBJ whole genome shotgun (WGS) entry which is preliminary data.</text>
</comment>
<evidence type="ECO:0000256" key="1">
    <source>
        <dbReference type="SAM" id="MobiDB-lite"/>
    </source>
</evidence>
<evidence type="ECO:0000313" key="2">
    <source>
        <dbReference type="EMBL" id="KAH0559211.1"/>
    </source>
</evidence>
<keyword evidence="3" id="KW-1185">Reference proteome</keyword>